<protein>
    <recommendedName>
        <fullName evidence="4">IS1634 family transposase</fullName>
    </recommendedName>
</protein>
<name>A0A081RQL1_PHOTE</name>
<dbReference type="NCBIfam" id="NF033559">
    <property type="entry name" value="transpos_IS1634"/>
    <property type="match status" value="1"/>
</dbReference>
<proteinExistence type="predicted"/>
<feature type="non-terminal residue" evidence="1">
    <location>
        <position position="1"/>
    </location>
</feature>
<dbReference type="RefSeq" id="WP_036841190.1">
    <property type="nucleotide sequence ID" value="NZ_CAWLUD010000088.1"/>
</dbReference>
<dbReference type="EMBL" id="JGVH01000121">
    <property type="protein sequence ID" value="KER00964.1"/>
    <property type="molecule type" value="Genomic_DNA"/>
</dbReference>
<evidence type="ECO:0008006" key="4">
    <source>
        <dbReference type="Google" id="ProtNLM"/>
    </source>
</evidence>
<accession>A0A081RQL1</accession>
<dbReference type="InterPro" id="IPR047654">
    <property type="entry name" value="IS1634_transpos"/>
</dbReference>
<evidence type="ECO:0000313" key="3">
    <source>
        <dbReference type="Proteomes" id="UP000028002"/>
    </source>
</evidence>
<sequence length="130" mass="15092">LDMAALLANYKAQQKVERGFRFLKSPEFLTSAIFLKKPERIEALLMVMTCCLMVYAALEHKIRHELKQSVPFFPDMKNKPTQSPTARWVFLAFEGISTFEFQEHKMVTGMQSYHHELLSLLGVQYKAVYS</sequence>
<dbReference type="PANTHER" id="PTHR34614:SF2">
    <property type="entry name" value="TRANSPOSASE IS4-LIKE DOMAIN-CONTAINING PROTEIN"/>
    <property type="match status" value="1"/>
</dbReference>
<dbReference type="AlphaFoldDB" id="A0A081RQL1"/>
<dbReference type="PATRIC" id="fig|1393735.3.peg.4109"/>
<evidence type="ECO:0000313" key="1">
    <source>
        <dbReference type="EMBL" id="KER00964.1"/>
    </source>
</evidence>
<organism evidence="1 3">
    <name type="scientific">Photorhabdus temperata subsp. temperata Meg1</name>
    <dbReference type="NCBI Taxonomy" id="1393735"/>
    <lineage>
        <taxon>Bacteria</taxon>
        <taxon>Pseudomonadati</taxon>
        <taxon>Pseudomonadota</taxon>
        <taxon>Gammaproteobacteria</taxon>
        <taxon>Enterobacterales</taxon>
        <taxon>Morganellaceae</taxon>
        <taxon>Photorhabdus</taxon>
    </lineage>
</organism>
<gene>
    <name evidence="2" type="ORF">MEG1DRAFT_04013</name>
    <name evidence="1" type="ORF">MEG1DRAFT_04445</name>
</gene>
<comment type="caution">
    <text evidence="1">The sequence shown here is derived from an EMBL/GenBank/DDBJ whole genome shotgun (WGS) entry which is preliminary data.</text>
</comment>
<reference evidence="1 3" key="1">
    <citation type="submission" date="2014-03" db="EMBL/GenBank/DDBJ databases">
        <title>Draft Genome of Photorhabdus temperata Meg1.</title>
        <authorList>
            <person name="Hurst S.G.IV."/>
            <person name="Morris K."/>
            <person name="Thomas K."/>
            <person name="Tisa L.S."/>
        </authorList>
    </citation>
    <scope>NUCLEOTIDE SEQUENCE [LARGE SCALE GENOMIC DNA]</scope>
    <source>
        <strain evidence="1 3">Meg1</strain>
    </source>
</reference>
<dbReference type="EMBL" id="JGVH01000088">
    <property type="protein sequence ID" value="KER01368.1"/>
    <property type="molecule type" value="Genomic_DNA"/>
</dbReference>
<dbReference type="Proteomes" id="UP000028002">
    <property type="component" value="Unassembled WGS sequence"/>
</dbReference>
<dbReference type="PANTHER" id="PTHR34614">
    <property type="match status" value="1"/>
</dbReference>
<evidence type="ECO:0000313" key="2">
    <source>
        <dbReference type="EMBL" id="KER01368.1"/>
    </source>
</evidence>